<gene>
    <name evidence="1" type="ORF">UFOVP1311_73</name>
</gene>
<organism evidence="1">
    <name type="scientific">uncultured Caudovirales phage</name>
    <dbReference type="NCBI Taxonomy" id="2100421"/>
    <lineage>
        <taxon>Viruses</taxon>
        <taxon>Duplodnaviria</taxon>
        <taxon>Heunggongvirae</taxon>
        <taxon>Uroviricota</taxon>
        <taxon>Caudoviricetes</taxon>
        <taxon>Peduoviridae</taxon>
        <taxon>Maltschvirus</taxon>
        <taxon>Maltschvirus maltsch</taxon>
    </lineage>
</organism>
<reference evidence="1" key="1">
    <citation type="submission" date="2020-05" db="EMBL/GenBank/DDBJ databases">
        <authorList>
            <person name="Chiriac C."/>
            <person name="Salcher M."/>
            <person name="Ghai R."/>
            <person name="Kavagutti S V."/>
        </authorList>
    </citation>
    <scope>NUCLEOTIDE SEQUENCE</scope>
</reference>
<proteinExistence type="predicted"/>
<sequence length="306" mass="33824">MAIITTGDIPSLLRPGLYEVKTQYDRYVGEYTKVFDTKNSVLFSERLVDVRGTGYAVEKAQGEAIQMDTMGERFTYEFIHREFALGFEITNIAMEDDQYANSFFNGTKALTVSYEQMREVIAMNVFNQAFDARVTIADGQTLCSTSHPYDGGTYSNKVGGVGVNVDFSEAGVQQASILASQLKDQAGLLINAKLDKLLLPRQLIFDGCRLLESTYRVGTANNDINAIYNLKIVPGGYEVNDFLTSPSNWFALTNVKDSRLHFVRRPLKINISTDPVTESMKILSSGRYSFGVFTPNGVIGAQGSAV</sequence>
<evidence type="ECO:0000313" key="1">
    <source>
        <dbReference type="EMBL" id="CAB4198334.1"/>
    </source>
</evidence>
<name>A0A6J5S0T6_9CAUD</name>
<dbReference type="EMBL" id="LR797257">
    <property type="protein sequence ID" value="CAB4198334.1"/>
    <property type="molecule type" value="Genomic_DNA"/>
</dbReference>
<protein>
    <submittedName>
        <fullName evidence="1">Uncharacterized protein</fullName>
    </submittedName>
</protein>
<accession>A0A6J5S0T6</accession>